<protein>
    <submittedName>
        <fullName evidence="14">RT1 class II, locus DMa</fullName>
    </submittedName>
</protein>
<dbReference type="GO" id="GO:0042613">
    <property type="term" value="C:MHC class II protein complex"/>
    <property type="evidence" value="ECO:0007669"/>
    <property type="project" value="UniProtKB-KW"/>
</dbReference>
<evidence type="ECO:0000256" key="10">
    <source>
        <dbReference type="ARBA" id="ARBA00023182"/>
    </source>
</evidence>
<proteinExistence type="inferred from homology"/>
<dbReference type="InterPro" id="IPR050160">
    <property type="entry name" value="MHC/Immunoglobulin"/>
</dbReference>
<dbReference type="GeneTree" id="ENSGT00940000161157"/>
<evidence type="ECO:0000256" key="8">
    <source>
        <dbReference type="ARBA" id="ARBA00023157"/>
    </source>
</evidence>
<dbReference type="AlphaFoldDB" id="M0RCN9"/>
<evidence type="ECO:0000256" key="5">
    <source>
        <dbReference type="ARBA" id="ARBA00022989"/>
    </source>
</evidence>
<keyword evidence="8" id="KW-1015">Disulfide bond</keyword>
<dbReference type="GO" id="GO:0002250">
    <property type="term" value="P:adaptive immune response"/>
    <property type="evidence" value="ECO:0007669"/>
    <property type="project" value="UniProtKB-KW"/>
</dbReference>
<dbReference type="AGR" id="RGD:735053"/>
<feature type="transmembrane region" description="Helical" evidence="12">
    <location>
        <begin position="280"/>
        <end position="298"/>
    </location>
</feature>
<dbReference type="InterPro" id="IPR036179">
    <property type="entry name" value="Ig-like_dom_sf"/>
</dbReference>
<evidence type="ECO:0000256" key="12">
    <source>
        <dbReference type="SAM" id="Phobius"/>
    </source>
</evidence>
<reference evidence="14" key="2">
    <citation type="submission" date="2025-08" db="UniProtKB">
        <authorList>
            <consortium name="Ensembl"/>
        </authorList>
    </citation>
    <scope>IDENTIFICATION</scope>
    <source>
        <strain evidence="14">Brown Norway</strain>
    </source>
</reference>
<dbReference type="Gene3D" id="3.10.320.10">
    <property type="entry name" value="Class II Histocompatibility Antigen, M Beta Chain, Chain B, domain 1"/>
    <property type="match status" value="1"/>
</dbReference>
<dbReference type="GO" id="GO:0031902">
    <property type="term" value="C:late endosome membrane"/>
    <property type="evidence" value="ECO:0007669"/>
    <property type="project" value="Ensembl"/>
</dbReference>
<dbReference type="InterPro" id="IPR003597">
    <property type="entry name" value="Ig_C1-set"/>
</dbReference>
<dbReference type="PROSITE" id="PS50835">
    <property type="entry name" value="IG_LIKE"/>
    <property type="match status" value="1"/>
</dbReference>
<dbReference type="InterPro" id="IPR011162">
    <property type="entry name" value="MHC_I/II-like_Ag-recog"/>
</dbReference>
<dbReference type="InterPro" id="IPR001003">
    <property type="entry name" value="MHC_II_a_N"/>
</dbReference>
<keyword evidence="9" id="KW-0325">Glycoprotein</keyword>
<organism evidence="14 15">
    <name type="scientific">Rattus norvegicus</name>
    <name type="common">Rat</name>
    <dbReference type="NCBI Taxonomy" id="10116"/>
    <lineage>
        <taxon>Eukaryota</taxon>
        <taxon>Metazoa</taxon>
        <taxon>Chordata</taxon>
        <taxon>Craniata</taxon>
        <taxon>Vertebrata</taxon>
        <taxon>Euteleostomi</taxon>
        <taxon>Mammalia</taxon>
        <taxon>Eutheria</taxon>
        <taxon>Euarchontoglires</taxon>
        <taxon>Glires</taxon>
        <taxon>Rodentia</taxon>
        <taxon>Myomorpha</taxon>
        <taxon>Muroidea</taxon>
        <taxon>Muridae</taxon>
        <taxon>Murinae</taxon>
        <taxon>Rattus</taxon>
    </lineage>
</organism>
<evidence type="ECO:0000256" key="7">
    <source>
        <dbReference type="ARBA" id="ARBA00023136"/>
    </source>
</evidence>
<evidence type="ECO:0000259" key="13">
    <source>
        <dbReference type="PROSITE" id="PS50835"/>
    </source>
</evidence>
<comment type="subcellular location">
    <subcellularLocation>
        <location evidence="1">Membrane</location>
        <topology evidence="1">Single-pass type I membrane protein</topology>
    </subcellularLocation>
</comment>
<dbReference type="PANTHER" id="PTHR19944">
    <property type="entry name" value="MHC CLASS II-RELATED"/>
    <property type="match status" value="1"/>
</dbReference>
<dbReference type="Proteomes" id="UP000002494">
    <property type="component" value="Chromosome 20"/>
</dbReference>
<keyword evidence="5 12" id="KW-1133">Transmembrane helix</keyword>
<reference evidence="14" key="1">
    <citation type="submission" date="2024-01" db="EMBL/GenBank/DDBJ databases">
        <title>GRCr8: a new rat reference genome assembly contstructed from accurate long reads and long range scaffolding.</title>
        <authorList>
            <person name="Doris P.A."/>
            <person name="Kalbfleisch T."/>
            <person name="Li K."/>
            <person name="Howe K."/>
            <person name="Wood J."/>
        </authorList>
    </citation>
    <scope>NUCLEOTIDE SEQUENCE [LARGE SCALE GENOMIC DNA]</scope>
    <source>
        <strain evidence="14">Brown Norway</strain>
    </source>
</reference>
<evidence type="ECO:0000313" key="14">
    <source>
        <dbReference type="Ensembl" id="ENSRNOP00000067364.3"/>
    </source>
</evidence>
<dbReference type="GO" id="GO:0023026">
    <property type="term" value="F:MHC class II protein complex binding"/>
    <property type="evidence" value="ECO:0007669"/>
    <property type="project" value="Ensembl"/>
</dbReference>
<dbReference type="Ensembl" id="ENSRNOT00000072458.4">
    <property type="protein sequence ID" value="ENSRNOP00000067364.3"/>
    <property type="gene ID" value="ENSRNOG00000066773.3"/>
</dbReference>
<keyword evidence="15" id="KW-1185">Reference proteome</keyword>
<evidence type="ECO:0000256" key="2">
    <source>
        <dbReference type="ARBA" id="ARBA00007394"/>
    </source>
</evidence>
<dbReference type="GO" id="GO:0002503">
    <property type="term" value="P:peptide antigen assembly with MHC class II protein complex"/>
    <property type="evidence" value="ECO:0007669"/>
    <property type="project" value="Ensembl"/>
</dbReference>
<dbReference type="CDD" id="cd21009">
    <property type="entry name" value="IgC1_MHC_II_alpha_HLA-DM"/>
    <property type="match status" value="1"/>
</dbReference>
<dbReference type="PROSITE" id="PS00290">
    <property type="entry name" value="IG_MHC"/>
    <property type="match status" value="1"/>
</dbReference>
<keyword evidence="3 12" id="KW-0812">Transmembrane</keyword>
<gene>
    <name evidence="14 16" type="primary">RT1-DMa</name>
</gene>
<name>M0RCN9_RAT</name>
<evidence type="ECO:0000313" key="15">
    <source>
        <dbReference type="Proteomes" id="UP000002494"/>
    </source>
</evidence>
<dbReference type="InterPro" id="IPR013783">
    <property type="entry name" value="Ig-like_fold"/>
</dbReference>
<dbReference type="HOGENOM" id="CLU_069380_1_0_1"/>
<dbReference type="InterPro" id="IPR007110">
    <property type="entry name" value="Ig-like_dom"/>
</dbReference>
<evidence type="ECO:0000256" key="6">
    <source>
        <dbReference type="ARBA" id="ARBA00023130"/>
    </source>
</evidence>
<keyword evidence="7 12" id="KW-0472">Membrane</keyword>
<evidence type="ECO:0000256" key="11">
    <source>
        <dbReference type="RuleBase" id="RU004238"/>
    </source>
</evidence>
<dbReference type="Pfam" id="PF00993">
    <property type="entry name" value="MHC_II_alpha"/>
    <property type="match status" value="1"/>
</dbReference>
<reference evidence="14" key="3">
    <citation type="submission" date="2025-09" db="UniProtKB">
        <authorList>
            <consortium name="Ensembl"/>
        </authorList>
    </citation>
    <scope>IDENTIFICATION</scope>
    <source>
        <strain evidence="14">Brown Norway</strain>
    </source>
</reference>
<keyword evidence="4" id="KW-0391">Immunity</keyword>
<sequence>MSLGLECQAGLRGSGNGNRSRGRGLLFTNGKQPNYFKCCVCVLASHFSNEEMGLCWLKRPEHILFTKWGNDKSPRTSPQAWWDESQNHTFRHTLFCQDGFPNIGLSETYDEDALFSFDFSQNTRVPRLPEFAEWAQEQGDASAIAFDKGFCDMLMQNVSPRLEGQIPVSRGLPSAEVFTLKPLEFGKPNTLVCFISNLFPPTLTVTWQHHFVPVEGASPTSVSAIDGLTFQAFSYLNFTPEPFDLYSCTVTHEIDRYTAIAYWVPQNALPSDLLENVLCGVAFGLGVLGLVVGIVFFIRSQRPCSGD</sequence>
<dbReference type="GO" id="GO:0005765">
    <property type="term" value="C:lysosomal membrane"/>
    <property type="evidence" value="ECO:0007669"/>
    <property type="project" value="Ensembl"/>
</dbReference>
<evidence type="ECO:0000256" key="3">
    <source>
        <dbReference type="ARBA" id="ARBA00022692"/>
    </source>
</evidence>
<evidence type="ECO:0000256" key="1">
    <source>
        <dbReference type="ARBA" id="ARBA00004479"/>
    </source>
</evidence>
<evidence type="ECO:0000256" key="4">
    <source>
        <dbReference type="ARBA" id="ARBA00022859"/>
    </source>
</evidence>
<dbReference type="SMART" id="SM00407">
    <property type="entry name" value="IGc1"/>
    <property type="match status" value="1"/>
</dbReference>
<dbReference type="SMART" id="SM00920">
    <property type="entry name" value="MHC_II_alpha"/>
    <property type="match status" value="1"/>
</dbReference>
<comment type="similarity">
    <text evidence="2 11">Belongs to the MHC class II family.</text>
</comment>
<dbReference type="GO" id="GO:0002682">
    <property type="term" value="P:regulation of immune system process"/>
    <property type="evidence" value="ECO:0007669"/>
    <property type="project" value="UniProtKB-ARBA"/>
</dbReference>
<dbReference type="InterPro" id="IPR014745">
    <property type="entry name" value="MHC_II_a/b_N"/>
</dbReference>
<evidence type="ECO:0000313" key="16">
    <source>
        <dbReference type="RGD" id="735053"/>
    </source>
</evidence>
<dbReference type="PANTHER" id="PTHR19944:SF50">
    <property type="entry name" value="HLA CLASS II HISTOCOMPATIBILITY ANTIGEN, DM ALPHA CHAIN"/>
    <property type="match status" value="1"/>
</dbReference>
<accession>M0RCN9</accession>
<dbReference type="SUPFAM" id="SSF48726">
    <property type="entry name" value="Immunoglobulin"/>
    <property type="match status" value="1"/>
</dbReference>
<dbReference type="SUPFAM" id="SSF54452">
    <property type="entry name" value="MHC antigen-recognition domain"/>
    <property type="match status" value="1"/>
</dbReference>
<feature type="domain" description="Ig-like" evidence="13">
    <location>
        <begin position="173"/>
        <end position="261"/>
    </location>
</feature>
<dbReference type="Gene3D" id="2.60.40.10">
    <property type="entry name" value="Immunoglobulins"/>
    <property type="match status" value="1"/>
</dbReference>
<dbReference type="InterPro" id="IPR003006">
    <property type="entry name" value="Ig/MHC_CS"/>
</dbReference>
<dbReference type="Pfam" id="PF07654">
    <property type="entry name" value="C1-set"/>
    <property type="match status" value="1"/>
</dbReference>
<keyword evidence="6" id="KW-1064">Adaptive immunity</keyword>
<dbReference type="RGD" id="735053">
    <property type="gene designation" value="RT1-DMa"/>
</dbReference>
<keyword evidence="10" id="KW-0491">MHC II</keyword>
<evidence type="ECO:0000256" key="9">
    <source>
        <dbReference type="ARBA" id="ARBA00023180"/>
    </source>
</evidence>
<dbReference type="GO" id="GO:0009986">
    <property type="term" value="C:cell surface"/>
    <property type="evidence" value="ECO:0007669"/>
    <property type="project" value="Ensembl"/>
</dbReference>